<dbReference type="Proteomes" id="UP001596138">
    <property type="component" value="Unassembled WGS sequence"/>
</dbReference>
<organism evidence="1 2">
    <name type="scientific">Longivirga aurantiaca</name>
    <dbReference type="NCBI Taxonomy" id="1837743"/>
    <lineage>
        <taxon>Bacteria</taxon>
        <taxon>Bacillati</taxon>
        <taxon>Actinomycetota</taxon>
        <taxon>Actinomycetes</taxon>
        <taxon>Sporichthyales</taxon>
        <taxon>Sporichthyaceae</taxon>
        <taxon>Longivirga</taxon>
    </lineage>
</organism>
<comment type="caution">
    <text evidence="1">The sequence shown here is derived from an EMBL/GenBank/DDBJ whole genome shotgun (WGS) entry which is preliminary data.</text>
</comment>
<protein>
    <submittedName>
        <fullName evidence="1">Uncharacterized protein</fullName>
    </submittedName>
</protein>
<proteinExistence type="predicted"/>
<gene>
    <name evidence="1" type="ORF">ACFQGU_01465</name>
</gene>
<accession>A0ABW1SWW1</accession>
<keyword evidence="2" id="KW-1185">Reference proteome</keyword>
<evidence type="ECO:0000313" key="1">
    <source>
        <dbReference type="EMBL" id="MFC6236529.1"/>
    </source>
</evidence>
<evidence type="ECO:0000313" key="2">
    <source>
        <dbReference type="Proteomes" id="UP001596138"/>
    </source>
</evidence>
<reference evidence="2" key="1">
    <citation type="journal article" date="2019" name="Int. J. Syst. Evol. Microbiol.">
        <title>The Global Catalogue of Microorganisms (GCM) 10K type strain sequencing project: providing services to taxonomists for standard genome sequencing and annotation.</title>
        <authorList>
            <consortium name="The Broad Institute Genomics Platform"/>
            <consortium name="The Broad Institute Genome Sequencing Center for Infectious Disease"/>
            <person name="Wu L."/>
            <person name="Ma J."/>
        </authorList>
    </citation>
    <scope>NUCLEOTIDE SEQUENCE [LARGE SCALE GENOMIC DNA]</scope>
    <source>
        <strain evidence="2">CGMCC 4.7317</strain>
    </source>
</reference>
<dbReference type="EMBL" id="JBHSTI010000002">
    <property type="protein sequence ID" value="MFC6236529.1"/>
    <property type="molecule type" value="Genomic_DNA"/>
</dbReference>
<dbReference type="RefSeq" id="WP_386763572.1">
    <property type="nucleotide sequence ID" value="NZ_JBHSTI010000002.1"/>
</dbReference>
<name>A0ABW1SWW1_9ACTN</name>
<sequence>MVETGPWGVEAREATRRERVLARILAARLDRQLAAGRSPESHPLLSLRAQRLARPSTRLALARAISRVLHEASSPLRRRQPPLADLPAVREVERDLAELVDQLVAPVPVSARGVALVHEMLVDGSGPLYLRHSPRDLSEMIRTATLALDPIADWPAAA</sequence>